<dbReference type="GO" id="GO:0004527">
    <property type="term" value="F:exonuclease activity"/>
    <property type="evidence" value="ECO:0007669"/>
    <property type="project" value="UniProtKB-KW"/>
</dbReference>
<dbReference type="FunFam" id="3.30.870.10:FF:000038">
    <property type="entry name" value="Probable tyrosyl-DNA phosphodiesterase"/>
    <property type="match status" value="1"/>
</dbReference>
<dbReference type="Pfam" id="PF06087">
    <property type="entry name" value="Tyr-DNA_phospho"/>
    <property type="match status" value="1"/>
</dbReference>
<evidence type="ECO:0000313" key="14">
    <source>
        <dbReference type="Proteomes" id="UP001321760"/>
    </source>
</evidence>
<accession>A0AAV9GPP1</accession>
<feature type="active site" description="Nucleophile" evidence="9">
    <location>
        <position position="168"/>
    </location>
</feature>
<evidence type="ECO:0000256" key="5">
    <source>
        <dbReference type="ARBA" id="ARBA00022801"/>
    </source>
</evidence>
<sequence>MERPTAITKRPLELEESAEDSSGGATPATLTNRISPPPMVKKRRLSKSHEIENGTDITVPSRQIISSPFHLTKINDLPPELNHDTVTLKDLLGDPLIAECWQFNYLHDIDFLIAAFDDDVRHLVKVHVVHGFWKSEDANKKELEDQASRHKNVKLHSAYLPDMFGTHHTKMMILLRHDDTAQIIIHTANMIVRDWTNMTQAVWRSPCLPLLPSPAPAEPTSTQLGTGARFRIDFLNYIRAYDANRKYKNFQGIVSRLSKYDFSAIRGVLIGSVPGRHDADVPTQWGWPALKEALRSVPVSTTTTDGKDKPTIAIQISSIATLGPTDKWLRDTFFPTLAGKGGKKDVDFKIIFPTAEEIRRSLDGYVSGGSIHTKIQSAQQKKQLEYLRPLFCHWGNDSAEGKELGEGTVVKEAGRKRAAPHIKTYVRYAGEEGERIDWALITSANLSKQAWGDARGNNGDVRIASYELGVLVWPGLWGEDAVMKGSFLRDTVADDEEGIVVSFRMPYNLPLQPYAKHEVPWVATADHTEPDWKGQIWQHR</sequence>
<keyword evidence="8" id="KW-0539">Nucleus</keyword>
<keyword evidence="5" id="KW-0378">Hydrolase</keyword>
<comment type="similarity">
    <text evidence="2">Belongs to the tyrosyl-DNA phosphodiesterase family.</text>
</comment>
<dbReference type="PANTHER" id="PTHR12415:SF0">
    <property type="entry name" value="TYROSYL-DNA PHOSPHODIESTERASE 1"/>
    <property type="match status" value="1"/>
</dbReference>
<organism evidence="13 14">
    <name type="scientific">Podospora aff. communis PSN243</name>
    <dbReference type="NCBI Taxonomy" id="3040156"/>
    <lineage>
        <taxon>Eukaryota</taxon>
        <taxon>Fungi</taxon>
        <taxon>Dikarya</taxon>
        <taxon>Ascomycota</taxon>
        <taxon>Pezizomycotina</taxon>
        <taxon>Sordariomycetes</taxon>
        <taxon>Sordariomycetidae</taxon>
        <taxon>Sordariales</taxon>
        <taxon>Podosporaceae</taxon>
        <taxon>Podospora</taxon>
    </lineage>
</organism>
<reference evidence="13" key="2">
    <citation type="submission" date="2023-05" db="EMBL/GenBank/DDBJ databases">
        <authorList>
            <consortium name="Lawrence Berkeley National Laboratory"/>
            <person name="Steindorff A."/>
            <person name="Hensen N."/>
            <person name="Bonometti L."/>
            <person name="Westerberg I."/>
            <person name="Brannstrom I.O."/>
            <person name="Guillou S."/>
            <person name="Cros-Aarteil S."/>
            <person name="Calhoun S."/>
            <person name="Haridas S."/>
            <person name="Kuo A."/>
            <person name="Mondo S."/>
            <person name="Pangilinan J."/>
            <person name="Riley R."/>
            <person name="Labutti K."/>
            <person name="Andreopoulos B."/>
            <person name="Lipzen A."/>
            <person name="Chen C."/>
            <person name="Yanf M."/>
            <person name="Daum C."/>
            <person name="Ng V."/>
            <person name="Clum A."/>
            <person name="Ohm R."/>
            <person name="Martin F."/>
            <person name="Silar P."/>
            <person name="Natvig D."/>
            <person name="Lalanne C."/>
            <person name="Gautier V."/>
            <person name="Ament-Velasquez S.L."/>
            <person name="Kruys A."/>
            <person name="Hutchinson M.I."/>
            <person name="Powell A.J."/>
            <person name="Barry K."/>
            <person name="Miller A.N."/>
            <person name="Grigoriev I.V."/>
            <person name="Debuchy R."/>
            <person name="Gladieux P."/>
            <person name="Thoren M.H."/>
            <person name="Johannesson H."/>
        </authorList>
    </citation>
    <scope>NUCLEOTIDE SEQUENCE</scope>
    <source>
        <strain evidence="13">PSN243</strain>
    </source>
</reference>
<evidence type="ECO:0000256" key="9">
    <source>
        <dbReference type="PIRSR" id="PIRSR610347-1"/>
    </source>
</evidence>
<dbReference type="GO" id="GO:0003697">
    <property type="term" value="F:single-stranded DNA binding"/>
    <property type="evidence" value="ECO:0007669"/>
    <property type="project" value="TreeGrafter"/>
</dbReference>
<name>A0AAV9GPP1_9PEZI</name>
<keyword evidence="3" id="KW-0540">Nuclease</keyword>
<comment type="subcellular location">
    <subcellularLocation>
        <location evidence="1">Nucleus</location>
    </subcellularLocation>
</comment>
<reference evidence="13" key="1">
    <citation type="journal article" date="2023" name="Mol. Phylogenet. Evol.">
        <title>Genome-scale phylogeny and comparative genomics of the fungal order Sordariales.</title>
        <authorList>
            <person name="Hensen N."/>
            <person name="Bonometti L."/>
            <person name="Westerberg I."/>
            <person name="Brannstrom I.O."/>
            <person name="Guillou S."/>
            <person name="Cros-Aarteil S."/>
            <person name="Calhoun S."/>
            <person name="Haridas S."/>
            <person name="Kuo A."/>
            <person name="Mondo S."/>
            <person name="Pangilinan J."/>
            <person name="Riley R."/>
            <person name="LaButti K."/>
            <person name="Andreopoulos B."/>
            <person name="Lipzen A."/>
            <person name="Chen C."/>
            <person name="Yan M."/>
            <person name="Daum C."/>
            <person name="Ng V."/>
            <person name="Clum A."/>
            <person name="Steindorff A."/>
            <person name="Ohm R.A."/>
            <person name="Martin F."/>
            <person name="Silar P."/>
            <person name="Natvig D.O."/>
            <person name="Lalanne C."/>
            <person name="Gautier V."/>
            <person name="Ament-Velasquez S.L."/>
            <person name="Kruys A."/>
            <person name="Hutchinson M.I."/>
            <person name="Powell A.J."/>
            <person name="Barry K."/>
            <person name="Miller A.N."/>
            <person name="Grigoriev I.V."/>
            <person name="Debuchy R."/>
            <person name="Gladieux P."/>
            <person name="Hiltunen Thoren M."/>
            <person name="Johannesson H."/>
        </authorList>
    </citation>
    <scope>NUCLEOTIDE SEQUENCE</scope>
    <source>
        <strain evidence="13">PSN243</strain>
    </source>
</reference>
<feature type="binding site" evidence="10">
    <location>
        <position position="170"/>
    </location>
    <ligand>
        <name>substrate</name>
    </ligand>
</feature>
<gene>
    <name evidence="13" type="ORF">QBC34DRAFT_325368</name>
</gene>
<feature type="active site" description="Proton donor/acceptor" evidence="9">
    <location>
        <position position="421"/>
    </location>
</feature>
<dbReference type="SUPFAM" id="SSF56024">
    <property type="entry name" value="Phospholipase D/nuclease"/>
    <property type="match status" value="2"/>
</dbReference>
<evidence type="ECO:0000256" key="12">
    <source>
        <dbReference type="SAM" id="MobiDB-lite"/>
    </source>
</evidence>
<feature type="binding site" evidence="10">
    <location>
        <position position="423"/>
    </location>
    <ligand>
        <name>substrate</name>
    </ligand>
</feature>
<evidence type="ECO:0000256" key="2">
    <source>
        <dbReference type="ARBA" id="ARBA00010205"/>
    </source>
</evidence>
<dbReference type="GO" id="GO:0003690">
    <property type="term" value="F:double-stranded DNA binding"/>
    <property type="evidence" value="ECO:0007669"/>
    <property type="project" value="TreeGrafter"/>
</dbReference>
<evidence type="ECO:0000256" key="7">
    <source>
        <dbReference type="ARBA" id="ARBA00023204"/>
    </source>
</evidence>
<dbReference type="Proteomes" id="UP001321760">
    <property type="component" value="Unassembled WGS sequence"/>
</dbReference>
<evidence type="ECO:0000256" key="1">
    <source>
        <dbReference type="ARBA" id="ARBA00004123"/>
    </source>
</evidence>
<feature type="region of interest" description="Disordered" evidence="12">
    <location>
        <begin position="1"/>
        <end position="40"/>
    </location>
</feature>
<evidence type="ECO:0000256" key="10">
    <source>
        <dbReference type="PIRSR" id="PIRSR610347-2"/>
    </source>
</evidence>
<dbReference type="GO" id="GO:0005634">
    <property type="term" value="C:nucleus"/>
    <property type="evidence" value="ECO:0007669"/>
    <property type="project" value="UniProtKB-SubCell"/>
</dbReference>
<evidence type="ECO:0000256" key="6">
    <source>
        <dbReference type="ARBA" id="ARBA00022839"/>
    </source>
</evidence>
<dbReference type="GO" id="GO:0006281">
    <property type="term" value="P:DNA repair"/>
    <property type="evidence" value="ECO:0007669"/>
    <property type="project" value="UniProtKB-KW"/>
</dbReference>
<protein>
    <submittedName>
        <fullName evidence="13">Tyrosyl-DNA phosphodiesterase</fullName>
    </submittedName>
</protein>
<evidence type="ECO:0000256" key="8">
    <source>
        <dbReference type="ARBA" id="ARBA00023242"/>
    </source>
</evidence>
<evidence type="ECO:0000256" key="3">
    <source>
        <dbReference type="ARBA" id="ARBA00022722"/>
    </source>
</evidence>
<evidence type="ECO:0000256" key="11">
    <source>
        <dbReference type="PIRSR" id="PIRSR610347-3"/>
    </source>
</evidence>
<keyword evidence="7" id="KW-0234">DNA repair</keyword>
<evidence type="ECO:0000256" key="4">
    <source>
        <dbReference type="ARBA" id="ARBA00022763"/>
    </source>
</evidence>
<evidence type="ECO:0000313" key="13">
    <source>
        <dbReference type="EMBL" id="KAK4449934.1"/>
    </source>
</evidence>
<dbReference type="CDD" id="cd09194">
    <property type="entry name" value="PLDc_yTdp1_1"/>
    <property type="match status" value="1"/>
</dbReference>
<dbReference type="InterPro" id="IPR010347">
    <property type="entry name" value="Tdp1"/>
</dbReference>
<comment type="caution">
    <text evidence="13">The sequence shown here is derived from an EMBL/GenBank/DDBJ whole genome shotgun (WGS) entry which is preliminary data.</text>
</comment>
<keyword evidence="4" id="KW-0227">DNA damage</keyword>
<keyword evidence="6" id="KW-0269">Exonuclease</keyword>
<feature type="site" description="Interaction with DNA" evidence="11">
    <location>
        <position position="447"/>
    </location>
</feature>
<dbReference type="GO" id="GO:0017005">
    <property type="term" value="F:3'-tyrosyl-DNA phosphodiesterase activity"/>
    <property type="evidence" value="ECO:0007669"/>
    <property type="project" value="TreeGrafter"/>
</dbReference>
<keyword evidence="14" id="KW-1185">Reference proteome</keyword>
<dbReference type="Gene3D" id="3.30.870.10">
    <property type="entry name" value="Endonuclease Chain A"/>
    <property type="match status" value="2"/>
</dbReference>
<dbReference type="PANTHER" id="PTHR12415">
    <property type="entry name" value="TYROSYL-DNA PHOSPHODIESTERASE 1"/>
    <property type="match status" value="1"/>
</dbReference>
<proteinExistence type="inferred from homology"/>
<dbReference type="AlphaFoldDB" id="A0AAV9GPP1"/>
<dbReference type="EMBL" id="MU865935">
    <property type="protein sequence ID" value="KAK4449934.1"/>
    <property type="molecule type" value="Genomic_DNA"/>
</dbReference>